<dbReference type="OrthoDB" id="1806521at2"/>
<dbReference type="STRING" id="1385510.GCA_000425205_02013"/>
<keyword evidence="5" id="KW-1185">Reference proteome</keyword>
<name>A0A0A5I9N5_9BACI</name>
<evidence type="ECO:0000313" key="4">
    <source>
        <dbReference type="EMBL" id="KGX92522.1"/>
    </source>
</evidence>
<dbReference type="CDD" id="cd06464">
    <property type="entry name" value="ACD_sHsps-like"/>
    <property type="match status" value="1"/>
</dbReference>
<dbReference type="eggNOG" id="COG0071">
    <property type="taxonomic scope" value="Bacteria"/>
</dbReference>
<dbReference type="EMBL" id="AVPE01000006">
    <property type="protein sequence ID" value="KGX92522.1"/>
    <property type="molecule type" value="Genomic_DNA"/>
</dbReference>
<organism evidence="4 5">
    <name type="scientific">Pontibacillus halophilus JSM 076056 = DSM 19796</name>
    <dbReference type="NCBI Taxonomy" id="1385510"/>
    <lineage>
        <taxon>Bacteria</taxon>
        <taxon>Bacillati</taxon>
        <taxon>Bacillota</taxon>
        <taxon>Bacilli</taxon>
        <taxon>Bacillales</taxon>
        <taxon>Bacillaceae</taxon>
        <taxon>Pontibacillus</taxon>
    </lineage>
</organism>
<dbReference type="Proteomes" id="UP000030528">
    <property type="component" value="Unassembled WGS sequence"/>
</dbReference>
<sequence length="145" mass="17133">MASNHHLDRFMERQQKFFDNLLWQPPRQSVMQSIDQFFNPTNRGGIRFEEFETKTHYILETKLTGVSKDEIVIEALPDNRIRLSVDKSETVENEREGFMSATHSYNERILTLPENVVVREMKATHKDGILQLKFPKRKGRKIEID</sequence>
<evidence type="ECO:0000256" key="1">
    <source>
        <dbReference type="PROSITE-ProRule" id="PRU00285"/>
    </source>
</evidence>
<gene>
    <name evidence="4" type="ORF">N781_17110</name>
</gene>
<dbReference type="InterPro" id="IPR002068">
    <property type="entry name" value="A-crystallin/Hsp20_dom"/>
</dbReference>
<proteinExistence type="inferred from homology"/>
<dbReference type="AlphaFoldDB" id="A0A0A5I9N5"/>
<dbReference type="InterPro" id="IPR008978">
    <property type="entry name" value="HSP20-like_chaperone"/>
</dbReference>
<accession>A0A0A5I9N5</accession>
<dbReference type="Gene3D" id="2.60.40.790">
    <property type="match status" value="1"/>
</dbReference>
<dbReference type="PROSITE" id="PS01031">
    <property type="entry name" value="SHSP"/>
    <property type="match status" value="1"/>
</dbReference>
<comment type="caution">
    <text evidence="4">The sequence shown here is derived from an EMBL/GenBank/DDBJ whole genome shotgun (WGS) entry which is preliminary data.</text>
</comment>
<evidence type="ECO:0000313" key="5">
    <source>
        <dbReference type="Proteomes" id="UP000030528"/>
    </source>
</evidence>
<dbReference type="RefSeq" id="WP_026800395.1">
    <property type="nucleotide sequence ID" value="NZ_AULI01000008.1"/>
</dbReference>
<protein>
    <recommendedName>
        <fullName evidence="3">SHSP domain-containing protein</fullName>
    </recommendedName>
</protein>
<feature type="domain" description="SHSP" evidence="3">
    <location>
        <begin position="39"/>
        <end position="145"/>
    </location>
</feature>
<reference evidence="4 5" key="1">
    <citation type="submission" date="2013-08" db="EMBL/GenBank/DDBJ databases">
        <authorList>
            <person name="Huang J."/>
            <person name="Wang G."/>
        </authorList>
    </citation>
    <scope>NUCLEOTIDE SEQUENCE [LARGE SCALE GENOMIC DNA]</scope>
    <source>
        <strain evidence="4 5">JSM 076056</strain>
    </source>
</reference>
<evidence type="ECO:0000256" key="2">
    <source>
        <dbReference type="RuleBase" id="RU003616"/>
    </source>
</evidence>
<evidence type="ECO:0000259" key="3">
    <source>
        <dbReference type="PROSITE" id="PS01031"/>
    </source>
</evidence>
<dbReference type="SUPFAM" id="SSF49764">
    <property type="entry name" value="HSP20-like chaperones"/>
    <property type="match status" value="1"/>
</dbReference>
<comment type="similarity">
    <text evidence="1 2">Belongs to the small heat shock protein (HSP20) family.</text>
</comment>
<dbReference type="Pfam" id="PF00011">
    <property type="entry name" value="HSP20"/>
    <property type="match status" value="1"/>
</dbReference>